<dbReference type="Gene3D" id="1.10.530.10">
    <property type="match status" value="1"/>
</dbReference>
<proteinExistence type="inferred from homology"/>
<dbReference type="CDD" id="cd00254">
    <property type="entry name" value="LT-like"/>
    <property type="match status" value="1"/>
</dbReference>
<evidence type="ECO:0000256" key="1">
    <source>
        <dbReference type="ARBA" id="ARBA00007734"/>
    </source>
</evidence>
<gene>
    <name evidence="5" type="ORF">DXH78_06540</name>
</gene>
<feature type="domain" description="Transglycosylase SLT" evidence="4">
    <location>
        <begin position="123"/>
        <end position="223"/>
    </location>
</feature>
<dbReference type="PANTHER" id="PTHR37423:SF2">
    <property type="entry name" value="MEMBRANE-BOUND LYTIC MUREIN TRANSGLYCOSYLASE C"/>
    <property type="match status" value="1"/>
</dbReference>
<dbReference type="Proteomes" id="UP000263993">
    <property type="component" value="Unassembled WGS sequence"/>
</dbReference>
<accession>A0A371B9L0</accession>
<dbReference type="EMBL" id="QRGO01000001">
    <property type="protein sequence ID" value="RDV04268.1"/>
    <property type="molecule type" value="Genomic_DNA"/>
</dbReference>
<comment type="similarity">
    <text evidence="2">Belongs to the virb1 family.</text>
</comment>
<name>A0A371B9L0_9BRAD</name>
<dbReference type="InterPro" id="IPR008258">
    <property type="entry name" value="Transglycosylase_SLT_dom_1"/>
</dbReference>
<dbReference type="Pfam" id="PF01464">
    <property type="entry name" value="SLT"/>
    <property type="match status" value="1"/>
</dbReference>
<dbReference type="OrthoDB" id="9801695at2"/>
<comment type="similarity">
    <text evidence="1">Belongs to the transglycosylase Slt family.</text>
</comment>
<sequence>MRQLFLPVCLCLVTWSSATGSNPGLTLDEYSRASRASSAGEAIRHHETASAVIAIPTDAVAAESETHIPGVAEVATLVPDLAAEYPVPSGVVINNGEPAGIPLPPRPKPVVERSEDEICHALTAAAQQNDVPAPFFIRLLFQESRFRPEVVSSAGAQGIAQFMPDTASLMGLDNPYDPVQAIPASARLLGKLVRQFGNLGLAAAAYNAGPKRVADWLAAKGKSKLPDETQGYVKTITGKPVEHWSTASVRHPGQKLQEDAPCQQAAGLLAWNGPDELPLPVASPLRANAQVAEKKAADKRAADKDSGEMKSVEKKAADKKATEKTAADKAEAEAKPAVKKEPVKRERVAQR</sequence>
<evidence type="ECO:0000313" key="6">
    <source>
        <dbReference type="Proteomes" id="UP000263993"/>
    </source>
</evidence>
<feature type="region of interest" description="Disordered" evidence="3">
    <location>
        <begin position="292"/>
        <end position="351"/>
    </location>
</feature>
<evidence type="ECO:0000259" key="4">
    <source>
        <dbReference type="Pfam" id="PF01464"/>
    </source>
</evidence>
<keyword evidence="6" id="KW-1185">Reference proteome</keyword>
<dbReference type="InterPro" id="IPR023346">
    <property type="entry name" value="Lysozyme-like_dom_sf"/>
</dbReference>
<evidence type="ECO:0000256" key="2">
    <source>
        <dbReference type="ARBA" id="ARBA00009387"/>
    </source>
</evidence>
<dbReference type="PANTHER" id="PTHR37423">
    <property type="entry name" value="SOLUBLE LYTIC MUREIN TRANSGLYCOSYLASE-RELATED"/>
    <property type="match status" value="1"/>
</dbReference>
<evidence type="ECO:0000256" key="3">
    <source>
        <dbReference type="SAM" id="MobiDB-lite"/>
    </source>
</evidence>
<organism evidence="5 6">
    <name type="scientific">Undibacter mobilis</name>
    <dbReference type="NCBI Taxonomy" id="2292256"/>
    <lineage>
        <taxon>Bacteria</taxon>
        <taxon>Pseudomonadati</taxon>
        <taxon>Pseudomonadota</taxon>
        <taxon>Alphaproteobacteria</taxon>
        <taxon>Hyphomicrobiales</taxon>
        <taxon>Nitrobacteraceae</taxon>
        <taxon>Undibacter</taxon>
    </lineage>
</organism>
<dbReference type="RefSeq" id="WP_115516295.1">
    <property type="nucleotide sequence ID" value="NZ_QRGO01000001.1"/>
</dbReference>
<evidence type="ECO:0000313" key="5">
    <source>
        <dbReference type="EMBL" id="RDV04268.1"/>
    </source>
</evidence>
<comment type="caution">
    <text evidence="5">The sequence shown here is derived from an EMBL/GenBank/DDBJ whole genome shotgun (WGS) entry which is preliminary data.</text>
</comment>
<dbReference type="AlphaFoldDB" id="A0A371B9L0"/>
<protein>
    <submittedName>
        <fullName evidence="5">Lytic transglycosylase domain-containing protein</fullName>
    </submittedName>
</protein>
<dbReference type="SUPFAM" id="SSF53955">
    <property type="entry name" value="Lysozyme-like"/>
    <property type="match status" value="1"/>
</dbReference>
<reference evidence="6" key="1">
    <citation type="submission" date="2018-08" db="EMBL/GenBank/DDBJ databases">
        <authorList>
            <person name="Kim S.-J."/>
            <person name="Jung G.-Y."/>
        </authorList>
    </citation>
    <scope>NUCLEOTIDE SEQUENCE [LARGE SCALE GENOMIC DNA]</scope>
    <source>
        <strain evidence="6">GY_H</strain>
    </source>
</reference>